<name>A0A1I4T4E0_9EURY</name>
<proteinExistence type="predicted"/>
<evidence type="ECO:0000256" key="1">
    <source>
        <dbReference type="SAM" id="Phobius"/>
    </source>
</evidence>
<sequence>MEPIDKLSKLLKSTPLNAFAGWIMVLVLFLLGIGNLVYGRFMWTILIFSVIWIIIAPAIILRKLSLMPSWYFIVAAILPLVGSSTAYYFFSTSIPYYISVATIALLAAAEIHWFTSVKMNYKFAILLVIVTTLAISGLRHLLEWLMDTGLGTAYLPFGPGTDAINDIVMLEFIYALIAGTIAGIVFGWYFRSTGARDMFEIHPLETIETEDYITHRPPAPIRRLLGISDEKQKLAARIMQVGLVILLTFGIIQKDLSTTVNATTGLALTFVPYLITQKYNIPHDTGLVLWLTLAIFLHTAGTFAFYDDIAKWDHVTHALSASVVAAAGYTLIRAIDIYVDEIYIPPKVLFLFILLFVLAMGVIWEIIEFLSDELTFRLGYQAILAQHGIGDTMMDLVFDLFGAIIAATWGTAYLSDISYRLADKFGDMNGRKDM</sequence>
<keyword evidence="1" id="KW-0472">Membrane</keyword>
<feature type="transmembrane region" description="Helical" evidence="1">
    <location>
        <begin position="96"/>
        <end position="114"/>
    </location>
</feature>
<dbReference type="EMBL" id="FOUJ01000004">
    <property type="protein sequence ID" value="SFM71624.1"/>
    <property type="molecule type" value="Genomic_DNA"/>
</dbReference>
<feature type="transmembrane region" description="Helical" evidence="1">
    <location>
        <begin position="287"/>
        <end position="306"/>
    </location>
</feature>
<dbReference type="InterPro" id="IPR014509">
    <property type="entry name" value="YjdF-like"/>
</dbReference>
<keyword evidence="1" id="KW-0812">Transmembrane</keyword>
<feature type="transmembrane region" description="Helical" evidence="1">
    <location>
        <begin position="16"/>
        <end position="35"/>
    </location>
</feature>
<dbReference type="OrthoDB" id="313603at2157"/>
<evidence type="ECO:0000313" key="2">
    <source>
        <dbReference type="EMBL" id="SFM71624.1"/>
    </source>
</evidence>
<reference evidence="3" key="1">
    <citation type="submission" date="2016-10" db="EMBL/GenBank/DDBJ databases">
        <authorList>
            <person name="Varghese N."/>
            <person name="Submissions S."/>
        </authorList>
    </citation>
    <scope>NUCLEOTIDE SEQUENCE [LARGE SCALE GENOMIC DNA]</scope>
    <source>
        <strain evidence="3">Mob M</strain>
    </source>
</reference>
<feature type="transmembrane region" description="Helical" evidence="1">
    <location>
        <begin position="70"/>
        <end position="90"/>
    </location>
</feature>
<feature type="transmembrane region" description="Helical" evidence="1">
    <location>
        <begin position="400"/>
        <end position="422"/>
    </location>
</feature>
<dbReference type="RefSeq" id="WP_091936803.1">
    <property type="nucleotide sequence ID" value="NZ_FOUJ01000004.1"/>
</dbReference>
<feature type="transmembrane region" description="Helical" evidence="1">
    <location>
        <begin position="172"/>
        <end position="190"/>
    </location>
</feature>
<gene>
    <name evidence="2" type="ORF">SAMN04488696_2188</name>
</gene>
<organism evidence="2 3">
    <name type="scientific">Methanolobus profundi</name>
    <dbReference type="NCBI Taxonomy" id="487685"/>
    <lineage>
        <taxon>Archaea</taxon>
        <taxon>Methanobacteriati</taxon>
        <taxon>Methanobacteriota</taxon>
        <taxon>Stenosarchaea group</taxon>
        <taxon>Methanomicrobia</taxon>
        <taxon>Methanosarcinales</taxon>
        <taxon>Methanosarcinaceae</taxon>
        <taxon>Methanolobus</taxon>
    </lineage>
</organism>
<feature type="transmembrane region" description="Helical" evidence="1">
    <location>
        <begin position="258"/>
        <end position="275"/>
    </location>
</feature>
<protein>
    <submittedName>
        <fullName evidence="2">Uncharacterized protein</fullName>
    </submittedName>
</protein>
<dbReference type="Proteomes" id="UP000198535">
    <property type="component" value="Unassembled WGS sequence"/>
</dbReference>
<feature type="transmembrane region" description="Helical" evidence="1">
    <location>
        <begin position="348"/>
        <end position="367"/>
    </location>
</feature>
<dbReference type="AlphaFoldDB" id="A0A1I4T4E0"/>
<feature type="transmembrane region" description="Helical" evidence="1">
    <location>
        <begin position="318"/>
        <end position="336"/>
    </location>
</feature>
<feature type="transmembrane region" description="Helical" evidence="1">
    <location>
        <begin position="121"/>
        <end position="142"/>
    </location>
</feature>
<feature type="transmembrane region" description="Helical" evidence="1">
    <location>
        <begin position="234"/>
        <end position="252"/>
    </location>
</feature>
<evidence type="ECO:0000313" key="3">
    <source>
        <dbReference type="Proteomes" id="UP000198535"/>
    </source>
</evidence>
<keyword evidence="3" id="KW-1185">Reference proteome</keyword>
<keyword evidence="1" id="KW-1133">Transmembrane helix</keyword>
<dbReference type="Pfam" id="PF09997">
    <property type="entry name" value="DUF2238"/>
    <property type="match status" value="1"/>
</dbReference>
<feature type="transmembrane region" description="Helical" evidence="1">
    <location>
        <begin position="41"/>
        <end position="61"/>
    </location>
</feature>
<dbReference type="STRING" id="487685.SAMN04488696_2188"/>
<accession>A0A1I4T4E0</accession>